<evidence type="ECO:0000313" key="1">
    <source>
        <dbReference type="EMBL" id="CAA9562999.1"/>
    </source>
</evidence>
<gene>
    <name evidence="1" type="ORF">AVDCRST_MAG73-3902</name>
</gene>
<dbReference type="AlphaFoldDB" id="A0A6J4V2F6"/>
<dbReference type="EMBL" id="CADCWE010000253">
    <property type="protein sequence ID" value="CAA9562999.1"/>
    <property type="molecule type" value="Genomic_DNA"/>
</dbReference>
<name>A0A6J4V2F6_9BACT</name>
<proteinExistence type="predicted"/>
<accession>A0A6J4V2F6</accession>
<sequence length="54" mass="5716">MPTIAPLPADRSAGMPWLAQRSVRCGLTSGTRSHVDTSVASTEVSWSGMIPTML</sequence>
<reference evidence="1" key="1">
    <citation type="submission" date="2020-02" db="EMBL/GenBank/DDBJ databases">
        <authorList>
            <person name="Meier V. D."/>
        </authorList>
    </citation>
    <scope>NUCLEOTIDE SEQUENCE</scope>
    <source>
        <strain evidence="1">AVDCRST_MAG73</strain>
    </source>
</reference>
<protein>
    <submittedName>
        <fullName evidence="1">Uncharacterized protein</fullName>
    </submittedName>
</protein>
<organism evidence="1">
    <name type="scientific">uncultured Thermomicrobiales bacterium</name>
    <dbReference type="NCBI Taxonomy" id="1645740"/>
    <lineage>
        <taxon>Bacteria</taxon>
        <taxon>Pseudomonadati</taxon>
        <taxon>Thermomicrobiota</taxon>
        <taxon>Thermomicrobia</taxon>
        <taxon>Thermomicrobiales</taxon>
        <taxon>environmental samples</taxon>
    </lineage>
</organism>